<reference evidence="1" key="1">
    <citation type="journal article" date="2021" name="Front. Microbiol.">
        <title>Comprehensive Comparative Genomics and Phenotyping of Methylobacterium Species.</title>
        <authorList>
            <person name="Alessa O."/>
            <person name="Ogura Y."/>
            <person name="Fujitani Y."/>
            <person name="Takami H."/>
            <person name="Hayashi T."/>
            <person name="Sahin N."/>
            <person name="Tani A."/>
        </authorList>
    </citation>
    <scope>NUCLEOTIDE SEQUENCE</scope>
    <source>
        <strain evidence="1">LMG 23639</strain>
    </source>
</reference>
<dbReference type="EMBL" id="BPQR01000060">
    <property type="protein sequence ID" value="GJE08071.1"/>
    <property type="molecule type" value="Genomic_DNA"/>
</dbReference>
<evidence type="ECO:0000313" key="2">
    <source>
        <dbReference type="Proteomes" id="UP001055102"/>
    </source>
</evidence>
<keyword evidence="2" id="KW-1185">Reference proteome</keyword>
<organism evidence="1 2">
    <name type="scientific">Methylobacterium jeotgali</name>
    <dbReference type="NCBI Taxonomy" id="381630"/>
    <lineage>
        <taxon>Bacteria</taxon>
        <taxon>Pseudomonadati</taxon>
        <taxon>Pseudomonadota</taxon>
        <taxon>Alphaproteobacteria</taxon>
        <taxon>Hyphomicrobiales</taxon>
        <taxon>Methylobacteriaceae</taxon>
        <taxon>Methylobacterium</taxon>
    </lineage>
</organism>
<reference evidence="1" key="2">
    <citation type="submission" date="2021-08" db="EMBL/GenBank/DDBJ databases">
        <authorList>
            <person name="Tani A."/>
            <person name="Ola A."/>
            <person name="Ogura Y."/>
            <person name="Katsura K."/>
            <person name="Hayashi T."/>
        </authorList>
    </citation>
    <scope>NUCLEOTIDE SEQUENCE</scope>
    <source>
        <strain evidence="1">LMG 23639</strain>
    </source>
</reference>
<protein>
    <submittedName>
        <fullName evidence="1">Uncharacterized protein</fullName>
    </submittedName>
</protein>
<evidence type="ECO:0000313" key="1">
    <source>
        <dbReference type="EMBL" id="GJE08071.1"/>
    </source>
</evidence>
<dbReference type="Proteomes" id="UP001055102">
    <property type="component" value="Unassembled WGS sequence"/>
</dbReference>
<sequence>MSAQRLVRILTTRSGPDIEIALALENGQTLRVVATPDQADRLVDELEDILNAPEEPDETPPAA</sequence>
<gene>
    <name evidence="1" type="ORF">AOPFMNJM_3405</name>
</gene>
<proteinExistence type="predicted"/>
<comment type="caution">
    <text evidence="1">The sequence shown here is derived from an EMBL/GenBank/DDBJ whole genome shotgun (WGS) entry which is preliminary data.</text>
</comment>
<dbReference type="RefSeq" id="WP_163413869.1">
    <property type="nucleotide sequence ID" value="NZ_BPQR01000060.1"/>
</dbReference>
<name>A0ABQ4T0R9_9HYPH</name>
<accession>A0ABQ4T0R9</accession>